<feature type="transmembrane region" description="Helical" evidence="5">
    <location>
        <begin position="97"/>
        <end position="116"/>
    </location>
</feature>
<dbReference type="PANTHER" id="PTHR23502:SF139">
    <property type="entry name" value="MAJOR FACILITATOR SUPERFAMILY (MFS) PROFILE DOMAIN-CONTAINING PROTEIN-RELATED"/>
    <property type="match status" value="1"/>
</dbReference>
<evidence type="ECO:0000256" key="4">
    <source>
        <dbReference type="ARBA" id="ARBA00023136"/>
    </source>
</evidence>
<feature type="transmembrane region" description="Helical" evidence="5">
    <location>
        <begin position="214"/>
        <end position="235"/>
    </location>
</feature>
<evidence type="ECO:0000256" key="2">
    <source>
        <dbReference type="ARBA" id="ARBA00022692"/>
    </source>
</evidence>
<keyword evidence="4 5" id="KW-0472">Membrane</keyword>
<dbReference type="PANTHER" id="PTHR23502">
    <property type="entry name" value="MAJOR FACILITATOR SUPERFAMILY"/>
    <property type="match status" value="1"/>
</dbReference>
<dbReference type="InterPro" id="IPR036259">
    <property type="entry name" value="MFS_trans_sf"/>
</dbReference>
<comment type="subcellular location">
    <subcellularLocation>
        <location evidence="1">Membrane</location>
        <topology evidence="1">Multi-pass membrane protein</topology>
    </subcellularLocation>
</comment>
<dbReference type="KEGG" id="ffu:CLAFUR5_11815"/>
<proteinExistence type="predicted"/>
<feature type="domain" description="Major facilitator superfamily (MFS) profile" evidence="6">
    <location>
        <begin position="62"/>
        <end position="327"/>
    </location>
</feature>
<organism evidence="7 8">
    <name type="scientific">Passalora fulva</name>
    <name type="common">Tomato leaf mold</name>
    <name type="synonym">Cladosporium fulvum</name>
    <dbReference type="NCBI Taxonomy" id="5499"/>
    <lineage>
        <taxon>Eukaryota</taxon>
        <taxon>Fungi</taxon>
        <taxon>Dikarya</taxon>
        <taxon>Ascomycota</taxon>
        <taxon>Pezizomycotina</taxon>
        <taxon>Dothideomycetes</taxon>
        <taxon>Dothideomycetidae</taxon>
        <taxon>Mycosphaerellales</taxon>
        <taxon>Mycosphaerellaceae</taxon>
        <taxon>Fulvia</taxon>
    </lineage>
</organism>
<feature type="transmembrane region" description="Helical" evidence="5">
    <location>
        <begin position="157"/>
        <end position="175"/>
    </location>
</feature>
<reference evidence="7" key="1">
    <citation type="submission" date="2021-12" db="EMBL/GenBank/DDBJ databases">
        <authorList>
            <person name="Zaccaron A."/>
            <person name="Stergiopoulos I."/>
        </authorList>
    </citation>
    <scope>NUCLEOTIDE SEQUENCE</scope>
    <source>
        <strain evidence="7">Race5_Kim</strain>
    </source>
</reference>
<dbReference type="InterPro" id="IPR020846">
    <property type="entry name" value="MFS_dom"/>
</dbReference>
<sequence>MAALENEKKAVDFGIEVSLDVESGQVTTEVLYDKHGFELFPQPVPDDSLDPLNWSSFQKHGILGIVMSLYFMFTCVTTNTVPSFPALQTQFAVSVEQINWTVAIPALGLTIGPLLWSSPADIIGRRPIFIFGTIMAIAATIGAALADSYSGYMAARFFQGLGVSPAATVGLAIINDLFFEHQRGEKVGLWVLAIDLGLLVGPLIGGFINLVSSAWIQWLTAIMLGAILLAEIFFLPETLYPRNKMLARRRHSTAAAEKMLGLQAEVKRSKSLRYVNVAPLPGMKHPKAWDTLVRFGKTFRYAVVPVAVATYAFGWYWWFYQLSRWCQ</sequence>
<dbReference type="SUPFAM" id="SSF103473">
    <property type="entry name" value="MFS general substrate transporter"/>
    <property type="match status" value="1"/>
</dbReference>
<evidence type="ECO:0000259" key="6">
    <source>
        <dbReference type="PROSITE" id="PS50850"/>
    </source>
</evidence>
<feature type="transmembrane region" description="Helical" evidence="5">
    <location>
        <begin position="187"/>
        <end position="208"/>
    </location>
</feature>
<dbReference type="Pfam" id="PF07690">
    <property type="entry name" value="MFS_1"/>
    <property type="match status" value="1"/>
</dbReference>
<evidence type="ECO:0000313" key="7">
    <source>
        <dbReference type="EMBL" id="UJO22962.1"/>
    </source>
</evidence>
<dbReference type="AlphaFoldDB" id="A0A9Q8UUM7"/>
<feature type="transmembrane region" description="Helical" evidence="5">
    <location>
        <begin position="299"/>
        <end position="318"/>
    </location>
</feature>
<evidence type="ECO:0000256" key="3">
    <source>
        <dbReference type="ARBA" id="ARBA00022989"/>
    </source>
</evidence>
<dbReference type="OrthoDB" id="2585655at2759"/>
<dbReference type="GO" id="GO:0005886">
    <property type="term" value="C:plasma membrane"/>
    <property type="evidence" value="ECO:0007669"/>
    <property type="project" value="TreeGrafter"/>
</dbReference>
<dbReference type="GO" id="GO:0022857">
    <property type="term" value="F:transmembrane transporter activity"/>
    <property type="evidence" value="ECO:0007669"/>
    <property type="project" value="InterPro"/>
</dbReference>
<evidence type="ECO:0000256" key="5">
    <source>
        <dbReference type="SAM" id="Phobius"/>
    </source>
</evidence>
<accession>A0A9Q8UUM7</accession>
<dbReference type="InterPro" id="IPR011701">
    <property type="entry name" value="MFS"/>
</dbReference>
<dbReference type="GeneID" id="71991693"/>
<gene>
    <name evidence="7" type="ORF">CLAFUR5_11815</name>
</gene>
<feature type="transmembrane region" description="Helical" evidence="5">
    <location>
        <begin position="62"/>
        <end position="85"/>
    </location>
</feature>
<keyword evidence="8" id="KW-1185">Reference proteome</keyword>
<feature type="transmembrane region" description="Helical" evidence="5">
    <location>
        <begin position="128"/>
        <end position="145"/>
    </location>
</feature>
<dbReference type="PROSITE" id="PS50850">
    <property type="entry name" value="MFS"/>
    <property type="match status" value="1"/>
</dbReference>
<evidence type="ECO:0000256" key="1">
    <source>
        <dbReference type="ARBA" id="ARBA00004141"/>
    </source>
</evidence>
<reference evidence="7" key="2">
    <citation type="journal article" date="2022" name="Microb. Genom.">
        <title>A chromosome-scale genome assembly of the tomato pathogen Cladosporium fulvum reveals a compartmentalized genome architecture and the presence of a dispensable chromosome.</title>
        <authorList>
            <person name="Zaccaron A.Z."/>
            <person name="Chen L.H."/>
            <person name="Samaras A."/>
            <person name="Stergiopoulos I."/>
        </authorList>
    </citation>
    <scope>NUCLEOTIDE SEQUENCE</scope>
    <source>
        <strain evidence="7">Race5_Kim</strain>
    </source>
</reference>
<dbReference type="Gene3D" id="1.20.1720.10">
    <property type="entry name" value="Multidrug resistance protein D"/>
    <property type="match status" value="1"/>
</dbReference>
<name>A0A9Q8UUM7_PASFU</name>
<dbReference type="RefSeq" id="XP_047767328.1">
    <property type="nucleotide sequence ID" value="XM_047910963.1"/>
</dbReference>
<protein>
    <recommendedName>
        <fullName evidence="6">Major facilitator superfamily (MFS) profile domain-containing protein</fullName>
    </recommendedName>
</protein>
<keyword evidence="2 5" id="KW-0812">Transmembrane</keyword>
<dbReference type="EMBL" id="CP090172">
    <property type="protein sequence ID" value="UJO22962.1"/>
    <property type="molecule type" value="Genomic_DNA"/>
</dbReference>
<dbReference type="Proteomes" id="UP000756132">
    <property type="component" value="Chromosome 10"/>
</dbReference>
<keyword evidence="3 5" id="KW-1133">Transmembrane helix</keyword>
<evidence type="ECO:0000313" key="8">
    <source>
        <dbReference type="Proteomes" id="UP000756132"/>
    </source>
</evidence>